<keyword evidence="2" id="KW-0067">ATP-binding</keyword>
<dbReference type="Gene3D" id="3.30.470.20">
    <property type="entry name" value="ATP-grasp fold, B domain"/>
    <property type="match status" value="1"/>
</dbReference>
<dbReference type="InterPro" id="IPR036291">
    <property type="entry name" value="NAD(P)-bd_dom_sf"/>
</dbReference>
<dbReference type="PANTHER" id="PTHR42793:SF4">
    <property type="entry name" value="BLL6376 PROTEIN"/>
    <property type="match status" value="1"/>
</dbReference>
<dbReference type="SUPFAM" id="SSF52210">
    <property type="entry name" value="Succinyl-CoA synthetase domains"/>
    <property type="match status" value="2"/>
</dbReference>
<dbReference type="Pfam" id="PF13607">
    <property type="entry name" value="Succ_CoA_lig"/>
    <property type="match status" value="1"/>
</dbReference>
<dbReference type="SMART" id="SM00881">
    <property type="entry name" value="CoA_binding"/>
    <property type="match status" value="1"/>
</dbReference>
<dbReference type="InterPro" id="IPR011761">
    <property type="entry name" value="ATP-grasp"/>
</dbReference>
<dbReference type="InterPro" id="IPR003781">
    <property type="entry name" value="CoA-bd"/>
</dbReference>
<protein>
    <submittedName>
        <fullName evidence="4">Acetate--CoA ligase family protein</fullName>
    </submittedName>
</protein>
<evidence type="ECO:0000256" key="1">
    <source>
        <dbReference type="ARBA" id="ARBA00022532"/>
    </source>
</evidence>
<reference evidence="4 5" key="1">
    <citation type="submission" date="2021-02" db="EMBL/GenBank/DDBJ databases">
        <title>Paracoccus methylovroum sp.nov., a new methanol and methylamine utilizing methylotrophic denitrifer.</title>
        <authorList>
            <person name="Timsy T."/>
            <person name="Behrendt U."/>
            <person name="Ulrich A."/>
            <person name="Spanner T."/>
            <person name="Foesel B.U."/>
            <person name="Horn M.A."/>
            <person name="Kolb S."/>
        </authorList>
    </citation>
    <scope>NUCLEOTIDE SEQUENCE [LARGE SCALE GENOMIC DNA]</scope>
    <source>
        <strain evidence="4 5">H4-D09</strain>
        <plasmid evidence="4 5">p1</plasmid>
    </source>
</reference>
<dbReference type="GO" id="GO:0016874">
    <property type="term" value="F:ligase activity"/>
    <property type="evidence" value="ECO:0007669"/>
    <property type="project" value="UniProtKB-KW"/>
</dbReference>
<dbReference type="Gene3D" id="3.40.50.261">
    <property type="entry name" value="Succinyl-CoA synthetase domains"/>
    <property type="match status" value="2"/>
</dbReference>
<dbReference type="PANTHER" id="PTHR42793">
    <property type="entry name" value="COA BINDING DOMAIN CONTAINING PROTEIN"/>
    <property type="match status" value="1"/>
</dbReference>
<keyword evidence="4" id="KW-0614">Plasmid</keyword>
<keyword evidence="1" id="KW-0816">Tricarboxylic acid cycle</keyword>
<feature type="domain" description="ATP-grasp" evidence="3">
    <location>
        <begin position="481"/>
        <end position="517"/>
    </location>
</feature>
<keyword evidence="2" id="KW-0547">Nucleotide-binding</keyword>
<keyword evidence="5" id="KW-1185">Reference proteome</keyword>
<dbReference type="SUPFAM" id="SSF51735">
    <property type="entry name" value="NAD(P)-binding Rossmann-fold domains"/>
    <property type="match status" value="1"/>
</dbReference>
<proteinExistence type="predicted"/>
<organism evidence="4 5">
    <name type="scientific">Paracoccus methylovorus</name>
    <dbReference type="NCBI Taxonomy" id="2812658"/>
    <lineage>
        <taxon>Bacteria</taxon>
        <taxon>Pseudomonadati</taxon>
        <taxon>Pseudomonadota</taxon>
        <taxon>Alphaproteobacteria</taxon>
        <taxon>Rhodobacterales</taxon>
        <taxon>Paracoccaceae</taxon>
        <taxon>Paracoccus</taxon>
    </lineage>
</organism>
<dbReference type="Gene3D" id="3.40.50.720">
    <property type="entry name" value="NAD(P)-binding Rossmann-like Domain"/>
    <property type="match status" value="1"/>
</dbReference>
<gene>
    <name evidence="4" type="ORF">JWJ88_12575</name>
</gene>
<dbReference type="SUPFAM" id="SSF56059">
    <property type="entry name" value="Glutathione synthetase ATP-binding domain-like"/>
    <property type="match status" value="1"/>
</dbReference>
<evidence type="ECO:0000256" key="2">
    <source>
        <dbReference type="PROSITE-ProRule" id="PRU00409"/>
    </source>
</evidence>
<sequence length="677" mass="70841">MERLLRPRSIAAVGGSGWCGNIVRACQRIGYQGQLWPVHPSQPQIGGLPAFARLADLPETPDAVFIGVNRDAALGVMADLAAMGAGGAVCFAAGFSEAAAELTDGAAMQDRLVMAAGSMPFLGPNCYGFINALDGAALWPDQHGCDRVDRGVAIITQSSNIALNLTMQRRGLPLGYVVTLGNQARVGFAEVGQALLADPRVTALGLHIEGIGDLPGFEALAATARHLGKRIVALKVGVSDQARAATVSHTASLAGSDAAGRALLRRLGIAQVDSLPVLLETLKLLHVAGSLSSNRIASLSCSGGEASLMADAGLAHGVDYPALNRAQLDALRHALGPRVALSNPLDYHTYIWGDREAMTNCFRAIADPSLAMTCLVLDFPRIDRCTAQEWDDVVTALESSRIGSPAPAMPLGLIATLPENIPEDIAWRCVMQGIVPFCGISEAMAAIAVAASPVPVDDPAPVWPLGPEPAVPILLTEVQAKAELGAHGLRIPKASPARTADQAAETAERIGFPVVLKGEGFAHKTEAGAVVLDLSGTDTVRDAALQMQAPSFLIEEMVTGGIAELLIGVTRDPPHGWLLTIGAGGVLTELLRDSAALLLPVTRADIEQAVRGLNIWPLLQGWRGAPAASLDAITATVMAVQDYVHTTPRLVEVEINPLICRTDDAVAVDALIRRENT</sequence>
<dbReference type="EMBL" id="CP070369">
    <property type="protein sequence ID" value="QRZ14319.1"/>
    <property type="molecule type" value="Genomic_DNA"/>
</dbReference>
<name>A0ABX7JMZ2_9RHOB</name>
<dbReference type="Proteomes" id="UP000663629">
    <property type="component" value="Plasmid p1"/>
</dbReference>
<dbReference type="Gene3D" id="3.30.1490.20">
    <property type="entry name" value="ATP-grasp fold, A domain"/>
    <property type="match status" value="1"/>
</dbReference>
<evidence type="ECO:0000313" key="4">
    <source>
        <dbReference type="EMBL" id="QRZ14319.1"/>
    </source>
</evidence>
<geneLocation type="plasmid" evidence="4 5">
    <name>p1</name>
</geneLocation>
<dbReference type="RefSeq" id="WP_205295296.1">
    <property type="nucleotide sequence ID" value="NZ_CP070369.1"/>
</dbReference>
<dbReference type="InterPro" id="IPR016102">
    <property type="entry name" value="Succinyl-CoA_synth-like"/>
</dbReference>
<accession>A0ABX7JMZ2</accession>
<keyword evidence="4" id="KW-0436">Ligase</keyword>
<dbReference type="Pfam" id="PF13549">
    <property type="entry name" value="ATP-grasp_5"/>
    <property type="match status" value="1"/>
</dbReference>
<evidence type="ECO:0000313" key="5">
    <source>
        <dbReference type="Proteomes" id="UP000663629"/>
    </source>
</evidence>
<dbReference type="InterPro" id="IPR013815">
    <property type="entry name" value="ATP_grasp_subdomain_1"/>
</dbReference>
<evidence type="ECO:0000259" key="3">
    <source>
        <dbReference type="PROSITE" id="PS50975"/>
    </source>
</evidence>
<dbReference type="InterPro" id="IPR032875">
    <property type="entry name" value="Succ_CoA_lig_flav_dom"/>
</dbReference>
<dbReference type="PROSITE" id="PS50975">
    <property type="entry name" value="ATP_GRASP"/>
    <property type="match status" value="1"/>
</dbReference>
<dbReference type="Pfam" id="PF13380">
    <property type="entry name" value="CoA_binding_2"/>
    <property type="match status" value="1"/>
</dbReference>